<feature type="domain" description="PAC" evidence="14">
    <location>
        <begin position="281"/>
        <end position="333"/>
    </location>
</feature>
<evidence type="ECO:0000259" key="12">
    <source>
        <dbReference type="PROSITE" id="PS50110"/>
    </source>
</evidence>
<dbReference type="InterPro" id="IPR004358">
    <property type="entry name" value="Sig_transdc_His_kin-like_C"/>
</dbReference>
<keyword evidence="7 10" id="KW-1133">Transmembrane helix</keyword>
<evidence type="ECO:0000256" key="8">
    <source>
        <dbReference type="ARBA" id="ARBA00023136"/>
    </source>
</evidence>
<dbReference type="InterPro" id="IPR003594">
    <property type="entry name" value="HATPase_dom"/>
</dbReference>
<evidence type="ECO:0000256" key="10">
    <source>
        <dbReference type="SAM" id="Phobius"/>
    </source>
</evidence>
<dbReference type="InterPro" id="IPR005467">
    <property type="entry name" value="His_kinase_dom"/>
</dbReference>
<dbReference type="Proteomes" id="UP000295696">
    <property type="component" value="Unassembled WGS sequence"/>
</dbReference>
<feature type="transmembrane region" description="Helical" evidence="10">
    <location>
        <begin position="173"/>
        <end position="193"/>
    </location>
</feature>
<dbReference type="SMART" id="SM00091">
    <property type="entry name" value="PAS"/>
    <property type="match status" value="2"/>
</dbReference>
<comment type="caution">
    <text evidence="15">The sequence shown here is derived from an EMBL/GenBank/DDBJ whole genome shotgun (WGS) entry which is preliminary data.</text>
</comment>
<keyword evidence="6 10" id="KW-0812">Transmembrane</keyword>
<comment type="catalytic activity">
    <reaction evidence="1">
        <text>ATP + protein L-histidine = ADP + protein N-phospho-L-histidine.</text>
        <dbReference type="EC" id="2.7.13.3"/>
    </reaction>
</comment>
<dbReference type="Gene3D" id="3.30.565.10">
    <property type="entry name" value="Histidine kinase-like ATPase, C-terminal domain"/>
    <property type="match status" value="1"/>
</dbReference>
<dbReference type="PROSITE" id="PS50110">
    <property type="entry name" value="RESPONSE_REGULATORY"/>
    <property type="match status" value="1"/>
</dbReference>
<feature type="domain" description="Histidine kinase" evidence="11">
    <location>
        <begin position="483"/>
        <end position="706"/>
    </location>
</feature>
<feature type="domain" description="PAC" evidence="14">
    <location>
        <begin position="413"/>
        <end position="463"/>
    </location>
</feature>
<feature type="transmembrane region" description="Helical" evidence="10">
    <location>
        <begin position="71"/>
        <end position="93"/>
    </location>
</feature>
<dbReference type="GO" id="GO:0005886">
    <property type="term" value="C:plasma membrane"/>
    <property type="evidence" value="ECO:0007669"/>
    <property type="project" value="UniProtKB-SubCell"/>
</dbReference>
<dbReference type="SMART" id="SM00086">
    <property type="entry name" value="PAC"/>
    <property type="match status" value="2"/>
</dbReference>
<proteinExistence type="predicted"/>
<dbReference type="Gene3D" id="1.10.287.130">
    <property type="match status" value="1"/>
</dbReference>
<feature type="transmembrane region" description="Helical" evidence="10">
    <location>
        <begin position="134"/>
        <end position="153"/>
    </location>
</feature>
<dbReference type="SUPFAM" id="SSF55785">
    <property type="entry name" value="PYP-like sensor domain (PAS domain)"/>
    <property type="match status" value="2"/>
</dbReference>
<dbReference type="Gene3D" id="2.10.70.100">
    <property type="match status" value="1"/>
</dbReference>
<dbReference type="InterPro" id="IPR036890">
    <property type="entry name" value="HATPase_C_sf"/>
</dbReference>
<evidence type="ECO:0000256" key="9">
    <source>
        <dbReference type="PROSITE-ProRule" id="PRU00169"/>
    </source>
</evidence>
<evidence type="ECO:0000313" key="15">
    <source>
        <dbReference type="EMBL" id="TCS54750.1"/>
    </source>
</evidence>
<dbReference type="Gene3D" id="3.30.450.20">
    <property type="entry name" value="PAS domain"/>
    <property type="match status" value="2"/>
</dbReference>
<keyword evidence="16" id="KW-1185">Reference proteome</keyword>
<dbReference type="AlphaFoldDB" id="A0A4R3IWR6"/>
<dbReference type="InterPro" id="IPR011006">
    <property type="entry name" value="CheY-like_superfamily"/>
</dbReference>
<feature type="transmembrane region" description="Helical" evidence="10">
    <location>
        <begin position="37"/>
        <end position="59"/>
    </location>
</feature>
<dbReference type="GO" id="GO:0071555">
    <property type="term" value="P:cell wall organization"/>
    <property type="evidence" value="ECO:0007669"/>
    <property type="project" value="InterPro"/>
</dbReference>
<gene>
    <name evidence="15" type="ORF">EDD52_13221</name>
</gene>
<protein>
    <recommendedName>
        <fullName evidence="3">histidine kinase</fullName>
        <ecNumber evidence="3">2.7.13.3</ecNumber>
    </recommendedName>
</protein>
<evidence type="ECO:0000256" key="3">
    <source>
        <dbReference type="ARBA" id="ARBA00012438"/>
    </source>
</evidence>
<dbReference type="Pfam" id="PF07694">
    <property type="entry name" value="5TM-5TMR_LYT"/>
    <property type="match status" value="1"/>
</dbReference>
<sequence length="847" mass="92994">MFAFVLQSLTSLLLAAVFVYGVFTSKWLRKRERLQQLLLGIIFGVMVISLGMNSISYKLIPTQFDAKAGPLIFAGYLGGPIGGLIAGLCGALYRVSFGGPATDIGVFMNFGTAALGVAAFYIRPSKKWPSVDTSAIAFLIPAFALLHLVPFWYLGKISDALDGFAEPAQIVTAFFFIGTLSILVTWQILVYALHFADSVNRADELANKLDFAMQASGLGMFDHQRGDDGPYFDDAMMSIYGLDRAPGMVPIADWKALIHPDDLPRIQASMQRTWAGNNDLQQMDFRAFRPDGTLRYIHASWTIERDSDGTVNRVTGMHADLTDIRLAEQQHKTSAERLALIAEKLPGAIIETDFTDMDKPTLLYVSPRCLEIWGYTDEELLADVSLLPKSHDAEDLDAFVQALENGLRTGEDVHYRYRITARDGKSKWLDFHGSPTNDNGRTLLKAIVLDATREVEAQNQVEKEREISRRAQRNESIGQLTGGVAHDFNNLLAVIMGNLELLRMDDDPASQHELIDAAITATLRGADLTKNMLAFARKAPLKPVVLDLNDVVREAKNWIVRTLPESVQVETSLLAGLWPVEADRASLESALLNLTLNARDAMHGQGSLTIETANVRIDQAYIDSRNEELAPGRYVMLAVSDDGDGIPDDVIDSIFEPFFTTKPPGLGSGLGLSMTVGFMRQSGGTIQIYTEVGQGTTFKLYFPAATVPLEQQHAPAITVEQSGDRKTKLLLAEDEDAVRTTLVKILERANYQVTATSSGDAAYDIFKADPTYDLLLTDIVMPGELQGTGLAKALRERWPDLPVIFMSGYASEATVHGNGLRPEDIRLMKPVQRADLLAALEQGLSGS</sequence>
<dbReference type="PANTHER" id="PTHR43065">
    <property type="entry name" value="SENSOR HISTIDINE KINASE"/>
    <property type="match status" value="1"/>
</dbReference>
<dbReference type="PRINTS" id="PR00344">
    <property type="entry name" value="BCTRLSENSOR"/>
</dbReference>
<dbReference type="PANTHER" id="PTHR43065:SF49">
    <property type="entry name" value="HISTIDINE KINASE"/>
    <property type="match status" value="1"/>
</dbReference>
<dbReference type="CDD" id="cd00130">
    <property type="entry name" value="PAS"/>
    <property type="match status" value="2"/>
</dbReference>
<dbReference type="SMART" id="SM00388">
    <property type="entry name" value="HisKA"/>
    <property type="match status" value="1"/>
</dbReference>
<comment type="subcellular location">
    <subcellularLocation>
        <location evidence="2">Cell membrane</location>
        <topology evidence="2">Multi-pass membrane protein</topology>
    </subcellularLocation>
</comment>
<evidence type="ECO:0000256" key="5">
    <source>
        <dbReference type="ARBA" id="ARBA00022553"/>
    </source>
</evidence>
<dbReference type="PROSITE" id="PS50109">
    <property type="entry name" value="HIS_KIN"/>
    <property type="match status" value="1"/>
</dbReference>
<dbReference type="InterPro" id="IPR013655">
    <property type="entry name" value="PAS_fold_3"/>
</dbReference>
<dbReference type="SUPFAM" id="SSF47384">
    <property type="entry name" value="Homodimeric domain of signal transducing histidine kinase"/>
    <property type="match status" value="1"/>
</dbReference>
<organism evidence="15 16">
    <name type="scientific">Primorskyibacter sedentarius</name>
    <dbReference type="NCBI Taxonomy" id="745311"/>
    <lineage>
        <taxon>Bacteria</taxon>
        <taxon>Pseudomonadati</taxon>
        <taxon>Pseudomonadota</taxon>
        <taxon>Alphaproteobacteria</taxon>
        <taxon>Rhodobacterales</taxon>
        <taxon>Roseobacteraceae</taxon>
        <taxon>Primorskyibacter</taxon>
    </lineage>
</organism>
<dbReference type="Pfam" id="PF08447">
    <property type="entry name" value="PAS_3"/>
    <property type="match status" value="2"/>
</dbReference>
<dbReference type="PROSITE" id="PS50113">
    <property type="entry name" value="PAC"/>
    <property type="match status" value="2"/>
</dbReference>
<dbReference type="InterPro" id="IPR001789">
    <property type="entry name" value="Sig_transdc_resp-reg_receiver"/>
</dbReference>
<reference evidence="15 16" key="1">
    <citation type="submission" date="2019-03" db="EMBL/GenBank/DDBJ databases">
        <title>Genomic Encyclopedia of Type Strains, Phase IV (KMG-IV): sequencing the most valuable type-strain genomes for metagenomic binning, comparative biology and taxonomic classification.</title>
        <authorList>
            <person name="Goeker M."/>
        </authorList>
    </citation>
    <scope>NUCLEOTIDE SEQUENCE [LARGE SCALE GENOMIC DNA]</scope>
    <source>
        <strain evidence="15 16">DSM 104836</strain>
    </source>
</reference>
<dbReference type="SMART" id="SM00387">
    <property type="entry name" value="HATPase_c"/>
    <property type="match status" value="1"/>
</dbReference>
<dbReference type="CDD" id="cd00082">
    <property type="entry name" value="HisKA"/>
    <property type="match status" value="1"/>
</dbReference>
<keyword evidence="4" id="KW-1003">Cell membrane</keyword>
<evidence type="ECO:0000259" key="14">
    <source>
        <dbReference type="PROSITE" id="PS50113"/>
    </source>
</evidence>
<feature type="domain" description="PAS" evidence="13">
    <location>
        <begin position="334"/>
        <end position="410"/>
    </location>
</feature>
<name>A0A4R3IWR6_9RHOB</name>
<dbReference type="EMBL" id="SLZU01000032">
    <property type="protein sequence ID" value="TCS54750.1"/>
    <property type="molecule type" value="Genomic_DNA"/>
</dbReference>
<dbReference type="SUPFAM" id="SSF55874">
    <property type="entry name" value="ATPase domain of HSP90 chaperone/DNA topoisomerase II/histidine kinase"/>
    <property type="match status" value="1"/>
</dbReference>
<accession>A0A4R3IWR6</accession>
<dbReference type="SUPFAM" id="SSF52172">
    <property type="entry name" value="CheY-like"/>
    <property type="match status" value="1"/>
</dbReference>
<dbReference type="InterPro" id="IPR000014">
    <property type="entry name" value="PAS"/>
</dbReference>
<dbReference type="Pfam" id="PF00512">
    <property type="entry name" value="HisKA"/>
    <property type="match status" value="1"/>
</dbReference>
<dbReference type="Gene3D" id="3.40.50.2300">
    <property type="match status" value="1"/>
</dbReference>
<evidence type="ECO:0000256" key="1">
    <source>
        <dbReference type="ARBA" id="ARBA00000085"/>
    </source>
</evidence>
<dbReference type="EC" id="2.7.13.3" evidence="3"/>
<dbReference type="InterPro" id="IPR035965">
    <property type="entry name" value="PAS-like_dom_sf"/>
</dbReference>
<dbReference type="Pfam" id="PF00072">
    <property type="entry name" value="Response_reg"/>
    <property type="match status" value="1"/>
</dbReference>
<keyword evidence="5 9" id="KW-0597">Phosphoprotein</keyword>
<dbReference type="InterPro" id="IPR000700">
    <property type="entry name" value="PAS-assoc_C"/>
</dbReference>
<dbReference type="InterPro" id="IPR011620">
    <property type="entry name" value="Sig_transdc_His_kinase_LytS_TM"/>
</dbReference>
<evidence type="ECO:0000256" key="7">
    <source>
        <dbReference type="ARBA" id="ARBA00022989"/>
    </source>
</evidence>
<dbReference type="GO" id="GO:0000155">
    <property type="term" value="F:phosphorelay sensor kinase activity"/>
    <property type="evidence" value="ECO:0007669"/>
    <property type="project" value="InterPro"/>
</dbReference>
<feature type="transmembrane region" description="Helical" evidence="10">
    <location>
        <begin position="105"/>
        <end position="122"/>
    </location>
</feature>
<feature type="modified residue" description="4-aspartylphosphate" evidence="9">
    <location>
        <position position="778"/>
    </location>
</feature>
<evidence type="ECO:0000256" key="2">
    <source>
        <dbReference type="ARBA" id="ARBA00004651"/>
    </source>
</evidence>
<dbReference type="NCBIfam" id="TIGR00229">
    <property type="entry name" value="sensory_box"/>
    <property type="match status" value="2"/>
</dbReference>
<evidence type="ECO:0000256" key="6">
    <source>
        <dbReference type="ARBA" id="ARBA00022692"/>
    </source>
</evidence>
<evidence type="ECO:0000256" key="4">
    <source>
        <dbReference type="ARBA" id="ARBA00022475"/>
    </source>
</evidence>
<dbReference type="RefSeq" id="WP_279389287.1">
    <property type="nucleotide sequence ID" value="NZ_SLZU01000032.1"/>
</dbReference>
<dbReference type="InterPro" id="IPR001610">
    <property type="entry name" value="PAC"/>
</dbReference>
<evidence type="ECO:0000313" key="16">
    <source>
        <dbReference type="Proteomes" id="UP000295696"/>
    </source>
</evidence>
<dbReference type="InterPro" id="IPR036097">
    <property type="entry name" value="HisK_dim/P_sf"/>
</dbReference>
<keyword evidence="8 10" id="KW-0472">Membrane</keyword>
<evidence type="ECO:0000259" key="11">
    <source>
        <dbReference type="PROSITE" id="PS50109"/>
    </source>
</evidence>
<dbReference type="SMART" id="SM00448">
    <property type="entry name" value="REC"/>
    <property type="match status" value="1"/>
</dbReference>
<dbReference type="PROSITE" id="PS50112">
    <property type="entry name" value="PAS"/>
    <property type="match status" value="1"/>
</dbReference>
<feature type="domain" description="Response regulatory" evidence="12">
    <location>
        <begin position="728"/>
        <end position="844"/>
    </location>
</feature>
<evidence type="ECO:0000259" key="13">
    <source>
        <dbReference type="PROSITE" id="PS50112"/>
    </source>
</evidence>
<dbReference type="InterPro" id="IPR003661">
    <property type="entry name" value="HisK_dim/P_dom"/>
</dbReference>
<dbReference type="Pfam" id="PF02518">
    <property type="entry name" value="HATPase_c"/>
    <property type="match status" value="1"/>
</dbReference>